<dbReference type="SUPFAM" id="SSF48452">
    <property type="entry name" value="TPR-like"/>
    <property type="match status" value="1"/>
</dbReference>
<organism evidence="6 7">
    <name type="scientific">Thermithiobacillus plumbiphilus</name>
    <dbReference type="NCBI Taxonomy" id="1729899"/>
    <lineage>
        <taxon>Bacteria</taxon>
        <taxon>Pseudomonadati</taxon>
        <taxon>Pseudomonadota</taxon>
        <taxon>Acidithiobacillia</taxon>
        <taxon>Acidithiobacillales</taxon>
        <taxon>Thermithiobacillaceae</taxon>
        <taxon>Thermithiobacillus</taxon>
    </lineage>
</organism>
<dbReference type="Pfam" id="PF13176">
    <property type="entry name" value="TPR_7"/>
    <property type="match status" value="1"/>
</dbReference>
<reference evidence="6 7" key="1">
    <citation type="submission" date="2024-04" db="EMBL/GenBank/DDBJ databases">
        <authorList>
            <person name="Abashina T."/>
            <person name="Shaikin A."/>
        </authorList>
    </citation>
    <scope>NUCLEOTIDE SEQUENCE [LARGE SCALE GENOMIC DNA]</scope>
    <source>
        <strain evidence="6 7">AAFK</strain>
    </source>
</reference>
<comment type="caution">
    <text evidence="6">The sequence shown here is derived from an EMBL/GenBank/DDBJ whole genome shotgun (WGS) entry which is preliminary data.</text>
</comment>
<keyword evidence="7" id="KW-1185">Reference proteome</keyword>
<dbReference type="PANTHER" id="PTHR45586">
    <property type="entry name" value="TPR REPEAT-CONTAINING PROTEIN PA4667"/>
    <property type="match status" value="1"/>
</dbReference>
<dbReference type="SMART" id="SM00028">
    <property type="entry name" value="TPR"/>
    <property type="match status" value="4"/>
</dbReference>
<dbReference type="InterPro" id="IPR011990">
    <property type="entry name" value="TPR-like_helical_dom_sf"/>
</dbReference>
<dbReference type="Pfam" id="PF13432">
    <property type="entry name" value="TPR_16"/>
    <property type="match status" value="2"/>
</dbReference>
<name>A0ABU9D4W0_9PROT</name>
<dbReference type="Pfam" id="PF18073">
    <property type="entry name" value="Zn_ribbon_LapB"/>
    <property type="match status" value="1"/>
</dbReference>
<feature type="domain" description="LapB rubredoxin metal binding" evidence="5">
    <location>
        <begin position="335"/>
        <end position="361"/>
    </location>
</feature>
<evidence type="ECO:0000256" key="1">
    <source>
        <dbReference type="ARBA" id="ARBA00022723"/>
    </source>
</evidence>
<evidence type="ECO:0000313" key="7">
    <source>
        <dbReference type="Proteomes" id="UP001446205"/>
    </source>
</evidence>
<dbReference type="PROSITE" id="PS50005">
    <property type="entry name" value="TPR"/>
    <property type="match status" value="2"/>
</dbReference>
<feature type="repeat" description="TPR" evidence="4">
    <location>
        <begin position="158"/>
        <end position="191"/>
    </location>
</feature>
<dbReference type="InterPro" id="IPR019734">
    <property type="entry name" value="TPR_rpt"/>
</dbReference>
<evidence type="ECO:0000256" key="3">
    <source>
        <dbReference type="ARBA" id="ARBA00022803"/>
    </source>
</evidence>
<evidence type="ECO:0000256" key="2">
    <source>
        <dbReference type="ARBA" id="ARBA00022737"/>
    </source>
</evidence>
<feature type="repeat" description="TPR" evidence="4">
    <location>
        <begin position="85"/>
        <end position="118"/>
    </location>
</feature>
<evidence type="ECO:0000259" key="5">
    <source>
        <dbReference type="Pfam" id="PF18073"/>
    </source>
</evidence>
<evidence type="ECO:0000313" key="6">
    <source>
        <dbReference type="EMBL" id="MEK8088346.1"/>
    </source>
</evidence>
<dbReference type="Gene3D" id="1.25.40.10">
    <property type="entry name" value="Tetratricopeptide repeat domain"/>
    <property type="match status" value="2"/>
</dbReference>
<dbReference type="EMBL" id="JBBPCO010000001">
    <property type="protein sequence ID" value="MEK8088346.1"/>
    <property type="molecule type" value="Genomic_DNA"/>
</dbReference>
<keyword evidence="1" id="KW-0479">Metal-binding</keyword>
<dbReference type="RefSeq" id="WP_341369412.1">
    <property type="nucleotide sequence ID" value="NZ_JBBPCO010000001.1"/>
</dbReference>
<dbReference type="PANTHER" id="PTHR45586:SF1">
    <property type="entry name" value="LIPOPOLYSACCHARIDE ASSEMBLY PROTEIN B"/>
    <property type="match status" value="1"/>
</dbReference>
<keyword evidence="2" id="KW-0677">Repeat</keyword>
<accession>A0ABU9D4W0</accession>
<dbReference type="Proteomes" id="UP001446205">
    <property type="component" value="Unassembled WGS sequence"/>
</dbReference>
<dbReference type="InterPro" id="IPR051012">
    <property type="entry name" value="CellSynth/LPSAsmb/PSIAsmb"/>
</dbReference>
<protein>
    <submittedName>
        <fullName evidence="6">Tetratricopeptide repeat protein</fullName>
    </submittedName>
</protein>
<sequence>MKSISAGPGDPADFSMAYLEGVNLLLNERGNDAVEALLPLLETHPEMAETHLSLGRVFRKRGEFEHAIRVHENLLRHAGDAPQKQQALLELAQDYLKAGLLDRAEQAFQAVLQNKPDELTALHALAELFELQQDWVKAIQIRQRLVDLGLAEEKSVIAILYCELAESYLQQQNLQDASRALRLAYDSDPDSSRGTLLAGRLAFSAGHTEQALAIWRALLESRPESFGLVLDDFLMAVDRLDNPELQREIRLQLICSQLPRHLSPRIAEWIARQVGLEQAINYLYQQAQHTGASAEDLKSVLRIYRQSRAQAGGAHGGCQDIEDFVDLLPEQGVVYQCCQCGYRSPTHYWKCPGCRHWDTMRSQGELIHA</sequence>
<proteinExistence type="predicted"/>
<keyword evidence="3 4" id="KW-0802">TPR repeat</keyword>
<dbReference type="InterPro" id="IPR041166">
    <property type="entry name" value="Rubredoxin_2"/>
</dbReference>
<evidence type="ECO:0000256" key="4">
    <source>
        <dbReference type="PROSITE-ProRule" id="PRU00339"/>
    </source>
</evidence>
<gene>
    <name evidence="6" type="ORF">WOB96_01075</name>
</gene>